<keyword evidence="5" id="KW-1185">Reference proteome</keyword>
<dbReference type="PROSITE" id="PS51910">
    <property type="entry name" value="GH18_2"/>
    <property type="match status" value="1"/>
</dbReference>
<dbReference type="InterPro" id="IPR001223">
    <property type="entry name" value="Glyco_hydro18_cat"/>
</dbReference>
<keyword evidence="2" id="KW-0472">Membrane</keyword>
<evidence type="ECO:0000256" key="2">
    <source>
        <dbReference type="SAM" id="Phobius"/>
    </source>
</evidence>
<keyword evidence="2" id="KW-0812">Transmembrane</keyword>
<feature type="region of interest" description="Disordered" evidence="1">
    <location>
        <begin position="99"/>
        <end position="121"/>
    </location>
</feature>
<protein>
    <recommendedName>
        <fullName evidence="3">GH18 domain-containing protein</fullName>
    </recommendedName>
</protein>
<dbReference type="GO" id="GO:0004568">
    <property type="term" value="F:chitinase activity"/>
    <property type="evidence" value="ECO:0007669"/>
    <property type="project" value="TreeGrafter"/>
</dbReference>
<dbReference type="PANTHER" id="PTHR11177:SF144">
    <property type="entry name" value="CHITINASE 5"/>
    <property type="match status" value="1"/>
</dbReference>
<dbReference type="SUPFAM" id="SSF54556">
    <property type="entry name" value="Chitinase insertion domain"/>
    <property type="match status" value="1"/>
</dbReference>
<dbReference type="Gene3D" id="3.20.20.80">
    <property type="entry name" value="Glycosidases"/>
    <property type="match status" value="1"/>
</dbReference>
<dbReference type="SMART" id="SM00636">
    <property type="entry name" value="Glyco_18"/>
    <property type="match status" value="1"/>
</dbReference>
<dbReference type="VEuPathDB" id="VectorBase:HLOH_064420"/>
<dbReference type="Proteomes" id="UP000821853">
    <property type="component" value="Chromosome 9"/>
</dbReference>
<evidence type="ECO:0000259" key="3">
    <source>
        <dbReference type="PROSITE" id="PS51910"/>
    </source>
</evidence>
<dbReference type="InterPro" id="IPR011583">
    <property type="entry name" value="Chitinase_II/V-like_cat"/>
</dbReference>
<dbReference type="OrthoDB" id="76388at2759"/>
<evidence type="ECO:0000313" key="5">
    <source>
        <dbReference type="Proteomes" id="UP000821853"/>
    </source>
</evidence>
<sequence>METKPVAPFSAGLEKVTTATSLLKCGAVKVQKRAPRPRQRAPGPQQHRTVYYVWFFGNLLWAVLAFPIGVGVISLSRNYRLYRDEKFYVTDPRRRWSQPSVTTVESDETPAASFASTSPQKPYQASEECRKPKMFPETSWKPPFTDPLEDYLAVELVKGPIFCFFNHTSYRRKKEWAFRAGLINGHICTHVVYASAKVLEDKLSSADPGFDLVKEGFKNLALLKTKYAHLKVLVSFGEYERGSANLSELAASPTRRVTFSQNVLSWLLENDYDGVHVHWTVPDAGSCASPEDVSRLAKLVATLRSALTPNYTVALSVPPFRSERKGYVFDDLVPNVDYFILQTHSIYGPEASSTHCASPYASDGPSLTASLTSMIEDMPYYTKEKVCFSLSFSAVSFRLSTPPKRPGASVRAVGPGIEGNHTHTKGRMAFFEVCLLTDSDSLLDFKEVCSYMTFGKNWVAYESPVSLSSKVSEVIRKFKIFCAALWDIDMDDTKGICRMGRTPLLAAVHKELLSALARNRTTVEPK</sequence>
<gene>
    <name evidence="4" type="ORF">HPB48_012503</name>
</gene>
<dbReference type="GO" id="GO:0005975">
    <property type="term" value="P:carbohydrate metabolic process"/>
    <property type="evidence" value="ECO:0007669"/>
    <property type="project" value="InterPro"/>
</dbReference>
<dbReference type="Gene3D" id="3.10.50.10">
    <property type="match status" value="1"/>
</dbReference>
<dbReference type="SUPFAM" id="SSF51445">
    <property type="entry name" value="(Trans)glycosidases"/>
    <property type="match status" value="1"/>
</dbReference>
<dbReference type="AlphaFoldDB" id="A0A9J6H1L9"/>
<dbReference type="InterPro" id="IPR029070">
    <property type="entry name" value="Chitinase_insertion_sf"/>
</dbReference>
<evidence type="ECO:0000313" key="4">
    <source>
        <dbReference type="EMBL" id="KAH9380881.1"/>
    </source>
</evidence>
<dbReference type="OMA" id="NDYDGVH"/>
<name>A0A9J6H1L9_HAELO</name>
<accession>A0A9J6H1L9</accession>
<dbReference type="InterPro" id="IPR017853">
    <property type="entry name" value="GH"/>
</dbReference>
<reference evidence="4 5" key="1">
    <citation type="journal article" date="2020" name="Cell">
        <title>Large-Scale Comparative Analyses of Tick Genomes Elucidate Their Genetic Diversity and Vector Capacities.</title>
        <authorList>
            <consortium name="Tick Genome and Microbiome Consortium (TIGMIC)"/>
            <person name="Jia N."/>
            <person name="Wang J."/>
            <person name="Shi W."/>
            <person name="Du L."/>
            <person name="Sun Y."/>
            <person name="Zhan W."/>
            <person name="Jiang J.F."/>
            <person name="Wang Q."/>
            <person name="Zhang B."/>
            <person name="Ji P."/>
            <person name="Bell-Sakyi L."/>
            <person name="Cui X.M."/>
            <person name="Yuan T.T."/>
            <person name="Jiang B.G."/>
            <person name="Yang W.F."/>
            <person name="Lam T.T."/>
            <person name="Chang Q.C."/>
            <person name="Ding S.J."/>
            <person name="Wang X.J."/>
            <person name="Zhu J.G."/>
            <person name="Ruan X.D."/>
            <person name="Zhao L."/>
            <person name="Wei J.T."/>
            <person name="Ye R.Z."/>
            <person name="Que T.C."/>
            <person name="Du C.H."/>
            <person name="Zhou Y.H."/>
            <person name="Cheng J.X."/>
            <person name="Dai P.F."/>
            <person name="Guo W.B."/>
            <person name="Han X.H."/>
            <person name="Huang E.J."/>
            <person name="Li L.F."/>
            <person name="Wei W."/>
            <person name="Gao Y.C."/>
            <person name="Liu J.Z."/>
            <person name="Shao H.Z."/>
            <person name="Wang X."/>
            <person name="Wang C.C."/>
            <person name="Yang T.C."/>
            <person name="Huo Q.B."/>
            <person name="Li W."/>
            <person name="Chen H.Y."/>
            <person name="Chen S.E."/>
            <person name="Zhou L.G."/>
            <person name="Ni X.B."/>
            <person name="Tian J.H."/>
            <person name="Sheng Y."/>
            <person name="Liu T."/>
            <person name="Pan Y.S."/>
            <person name="Xia L.Y."/>
            <person name="Li J."/>
            <person name="Zhao F."/>
            <person name="Cao W.C."/>
        </authorList>
    </citation>
    <scope>NUCLEOTIDE SEQUENCE [LARGE SCALE GENOMIC DNA]</scope>
    <source>
        <strain evidence="4">HaeL-2018</strain>
    </source>
</reference>
<organism evidence="4 5">
    <name type="scientific">Haemaphysalis longicornis</name>
    <name type="common">Bush tick</name>
    <dbReference type="NCBI Taxonomy" id="44386"/>
    <lineage>
        <taxon>Eukaryota</taxon>
        <taxon>Metazoa</taxon>
        <taxon>Ecdysozoa</taxon>
        <taxon>Arthropoda</taxon>
        <taxon>Chelicerata</taxon>
        <taxon>Arachnida</taxon>
        <taxon>Acari</taxon>
        <taxon>Parasitiformes</taxon>
        <taxon>Ixodida</taxon>
        <taxon>Ixodoidea</taxon>
        <taxon>Ixodidae</taxon>
        <taxon>Haemaphysalinae</taxon>
        <taxon>Haemaphysalis</taxon>
    </lineage>
</organism>
<dbReference type="GO" id="GO:0005576">
    <property type="term" value="C:extracellular region"/>
    <property type="evidence" value="ECO:0007669"/>
    <property type="project" value="TreeGrafter"/>
</dbReference>
<dbReference type="GO" id="GO:0008061">
    <property type="term" value="F:chitin binding"/>
    <property type="evidence" value="ECO:0007669"/>
    <property type="project" value="InterPro"/>
</dbReference>
<evidence type="ECO:0000256" key="1">
    <source>
        <dbReference type="SAM" id="MobiDB-lite"/>
    </source>
</evidence>
<keyword evidence="2" id="KW-1133">Transmembrane helix</keyword>
<comment type="caution">
    <text evidence="4">The sequence shown here is derived from an EMBL/GenBank/DDBJ whole genome shotgun (WGS) entry which is preliminary data.</text>
</comment>
<dbReference type="EMBL" id="JABSTR010000011">
    <property type="protein sequence ID" value="KAH9380881.1"/>
    <property type="molecule type" value="Genomic_DNA"/>
</dbReference>
<dbReference type="Pfam" id="PF00704">
    <property type="entry name" value="Glyco_hydro_18"/>
    <property type="match status" value="1"/>
</dbReference>
<feature type="domain" description="GH18" evidence="3">
    <location>
        <begin position="159"/>
        <end position="515"/>
    </location>
</feature>
<feature type="transmembrane region" description="Helical" evidence="2">
    <location>
        <begin position="51"/>
        <end position="73"/>
    </location>
</feature>
<dbReference type="GO" id="GO:0006032">
    <property type="term" value="P:chitin catabolic process"/>
    <property type="evidence" value="ECO:0007669"/>
    <property type="project" value="TreeGrafter"/>
</dbReference>
<dbReference type="InterPro" id="IPR050314">
    <property type="entry name" value="Glycosyl_Hydrlase_18"/>
</dbReference>
<proteinExistence type="predicted"/>
<dbReference type="PANTHER" id="PTHR11177">
    <property type="entry name" value="CHITINASE"/>
    <property type="match status" value="1"/>
</dbReference>